<comment type="caution">
    <text evidence="3">The sequence shown here is derived from an EMBL/GenBank/DDBJ whole genome shotgun (WGS) entry which is preliminary data.</text>
</comment>
<keyword evidence="4" id="KW-1185">Reference proteome</keyword>
<dbReference type="PROSITE" id="PS00028">
    <property type="entry name" value="ZINC_FINGER_C2H2_1"/>
    <property type="match status" value="1"/>
</dbReference>
<evidence type="ECO:0000313" key="4">
    <source>
        <dbReference type="Proteomes" id="UP000265618"/>
    </source>
</evidence>
<dbReference type="AlphaFoldDB" id="A0A9K3DBW0"/>
<feature type="non-terminal residue" evidence="3">
    <location>
        <position position="1"/>
    </location>
</feature>
<name>A0A9K3DBW0_9EUKA</name>
<proteinExistence type="predicted"/>
<dbReference type="InterPro" id="IPR013087">
    <property type="entry name" value="Znf_C2H2_type"/>
</dbReference>
<organism evidence="3 4">
    <name type="scientific">Kipferlia bialata</name>
    <dbReference type="NCBI Taxonomy" id="797122"/>
    <lineage>
        <taxon>Eukaryota</taxon>
        <taxon>Metamonada</taxon>
        <taxon>Carpediemonas-like organisms</taxon>
        <taxon>Kipferlia</taxon>
    </lineage>
</organism>
<evidence type="ECO:0000259" key="2">
    <source>
        <dbReference type="PROSITE" id="PS00028"/>
    </source>
</evidence>
<protein>
    <recommendedName>
        <fullName evidence="2">C2H2-type domain-containing protein</fullName>
    </recommendedName>
</protein>
<feature type="domain" description="C2H2-type" evidence="2">
    <location>
        <begin position="67"/>
        <end position="90"/>
    </location>
</feature>
<feature type="compositionally biased region" description="Basic and acidic residues" evidence="1">
    <location>
        <begin position="24"/>
        <end position="34"/>
    </location>
</feature>
<gene>
    <name evidence="3" type="ORF">KIPB_015936</name>
</gene>
<dbReference type="Proteomes" id="UP000265618">
    <property type="component" value="Unassembled WGS sequence"/>
</dbReference>
<evidence type="ECO:0000313" key="3">
    <source>
        <dbReference type="EMBL" id="GIQ92267.1"/>
    </source>
</evidence>
<feature type="region of interest" description="Disordered" evidence="1">
    <location>
        <begin position="1"/>
        <end position="38"/>
    </location>
</feature>
<accession>A0A9K3DBW0</accession>
<dbReference type="EMBL" id="BDIP01009312">
    <property type="protein sequence ID" value="GIQ92267.1"/>
    <property type="molecule type" value="Genomic_DNA"/>
</dbReference>
<evidence type="ECO:0000256" key="1">
    <source>
        <dbReference type="SAM" id="MobiDB-lite"/>
    </source>
</evidence>
<sequence length="98" mass="11101">MEGSGGRMETGRDRRRWSSASESTGERKQREPAKQAEVLDYTSDAVETDTDVQIEATEGQLPRTHQCVMSTCDEAFQTLDLLHAHYKDVHDDLPYQCP</sequence>
<reference evidence="3 4" key="1">
    <citation type="journal article" date="2018" name="PLoS ONE">
        <title>The draft genome of Kipferlia bialata reveals reductive genome evolution in fornicate parasites.</title>
        <authorList>
            <person name="Tanifuji G."/>
            <person name="Takabayashi S."/>
            <person name="Kume K."/>
            <person name="Takagi M."/>
            <person name="Nakayama T."/>
            <person name="Kamikawa R."/>
            <person name="Inagaki Y."/>
            <person name="Hashimoto T."/>
        </authorList>
    </citation>
    <scope>NUCLEOTIDE SEQUENCE [LARGE SCALE GENOMIC DNA]</scope>
    <source>
        <strain evidence="3">NY0173</strain>
    </source>
</reference>